<accession>A0A6A4HPQ8</accession>
<dbReference type="OrthoDB" id="2957216at2759"/>
<reference evidence="1" key="1">
    <citation type="journal article" date="2019" name="Environ. Microbiol.">
        <title>Fungal ecological strategies reflected in gene transcription - a case study of two litter decomposers.</title>
        <authorList>
            <person name="Barbi F."/>
            <person name="Kohler A."/>
            <person name="Barry K."/>
            <person name="Baskaran P."/>
            <person name="Daum C."/>
            <person name="Fauchery L."/>
            <person name="Ihrmark K."/>
            <person name="Kuo A."/>
            <person name="LaButti K."/>
            <person name="Lipzen A."/>
            <person name="Morin E."/>
            <person name="Grigoriev I.V."/>
            <person name="Henrissat B."/>
            <person name="Lindahl B."/>
            <person name="Martin F."/>
        </authorList>
    </citation>
    <scope>NUCLEOTIDE SEQUENCE</scope>
    <source>
        <strain evidence="1">JB14</strain>
    </source>
</reference>
<keyword evidence="2" id="KW-1185">Reference proteome</keyword>
<organism evidence="1 2">
    <name type="scientific">Gymnopus androsaceus JB14</name>
    <dbReference type="NCBI Taxonomy" id="1447944"/>
    <lineage>
        <taxon>Eukaryota</taxon>
        <taxon>Fungi</taxon>
        <taxon>Dikarya</taxon>
        <taxon>Basidiomycota</taxon>
        <taxon>Agaricomycotina</taxon>
        <taxon>Agaricomycetes</taxon>
        <taxon>Agaricomycetidae</taxon>
        <taxon>Agaricales</taxon>
        <taxon>Marasmiineae</taxon>
        <taxon>Omphalotaceae</taxon>
        <taxon>Gymnopus</taxon>
    </lineage>
</organism>
<sequence>MLFLKSRRQLSTVRSRGAKPAWLLHLISEELLTDEDINVFSTQLTDLKLVGKLTDAAIGNNNRGIYSVAGTFEGRRGEDLLVKAMDLRAADNWSEVRVLKILGELVASGVFRDTERRLKWKGPKGGGSVPVIVMEKKPGVLIEKTEAYRKASKKVQKEMVAQVRDLMCAEVADIAVTTGVYHDDNHKDNALVELNGTKVLSVEVIDWGGSVYVVGRASKGEIARYCIEVWNRLYN</sequence>
<protein>
    <recommendedName>
        <fullName evidence="3">Protein kinase domain-containing protein</fullName>
    </recommendedName>
</protein>
<proteinExistence type="predicted"/>
<dbReference type="Proteomes" id="UP000799118">
    <property type="component" value="Unassembled WGS sequence"/>
</dbReference>
<name>A0A6A4HPQ8_9AGAR</name>
<dbReference type="AlphaFoldDB" id="A0A6A4HPQ8"/>
<evidence type="ECO:0008006" key="3">
    <source>
        <dbReference type="Google" id="ProtNLM"/>
    </source>
</evidence>
<dbReference type="EMBL" id="ML769466">
    <property type="protein sequence ID" value="KAE9399661.1"/>
    <property type="molecule type" value="Genomic_DNA"/>
</dbReference>
<gene>
    <name evidence="1" type="ORF">BT96DRAFT_1019338</name>
</gene>
<evidence type="ECO:0000313" key="1">
    <source>
        <dbReference type="EMBL" id="KAE9399661.1"/>
    </source>
</evidence>
<evidence type="ECO:0000313" key="2">
    <source>
        <dbReference type="Proteomes" id="UP000799118"/>
    </source>
</evidence>